<keyword evidence="3" id="KW-1185">Reference proteome</keyword>
<dbReference type="OrthoDB" id="9767214at2"/>
<dbReference type="Proteomes" id="UP000317122">
    <property type="component" value="Unassembled WGS sequence"/>
</dbReference>
<organism evidence="2 3">
    <name type="scientific">Mesorhizobium tianshanense</name>
    <dbReference type="NCBI Taxonomy" id="39844"/>
    <lineage>
        <taxon>Bacteria</taxon>
        <taxon>Pseudomonadati</taxon>
        <taxon>Pseudomonadota</taxon>
        <taxon>Alphaproteobacteria</taxon>
        <taxon>Hyphomicrobiales</taxon>
        <taxon>Phyllobacteriaceae</taxon>
        <taxon>Mesorhizobium</taxon>
    </lineage>
</organism>
<name>A0A562PA33_9HYPH</name>
<protein>
    <submittedName>
        <fullName evidence="2">Uncharacterized protein</fullName>
    </submittedName>
</protein>
<keyword evidence="1" id="KW-0732">Signal</keyword>
<evidence type="ECO:0000256" key="1">
    <source>
        <dbReference type="SAM" id="SignalP"/>
    </source>
</evidence>
<dbReference type="RefSeq" id="WP_145714548.1">
    <property type="nucleotide sequence ID" value="NZ_BSPF01000022.1"/>
</dbReference>
<comment type="caution">
    <text evidence="2">The sequence shown here is derived from an EMBL/GenBank/DDBJ whole genome shotgun (WGS) entry which is preliminary data.</text>
</comment>
<dbReference type="EMBL" id="VLKT01000005">
    <property type="protein sequence ID" value="TWI41080.1"/>
    <property type="molecule type" value="Genomic_DNA"/>
</dbReference>
<dbReference type="AlphaFoldDB" id="A0A562PA33"/>
<evidence type="ECO:0000313" key="2">
    <source>
        <dbReference type="EMBL" id="TWI41080.1"/>
    </source>
</evidence>
<feature type="signal peptide" evidence="1">
    <location>
        <begin position="1"/>
        <end position="27"/>
    </location>
</feature>
<accession>A0A562PA33</accession>
<gene>
    <name evidence="2" type="ORF">IQ26_01016</name>
</gene>
<evidence type="ECO:0000313" key="3">
    <source>
        <dbReference type="Proteomes" id="UP000317122"/>
    </source>
</evidence>
<proteinExistence type="predicted"/>
<reference evidence="2 3" key="1">
    <citation type="journal article" date="2015" name="Stand. Genomic Sci.">
        <title>Genomic Encyclopedia of Bacterial and Archaeal Type Strains, Phase III: the genomes of soil and plant-associated and newly described type strains.</title>
        <authorList>
            <person name="Whitman W.B."/>
            <person name="Woyke T."/>
            <person name="Klenk H.P."/>
            <person name="Zhou Y."/>
            <person name="Lilburn T.G."/>
            <person name="Beck B.J."/>
            <person name="De Vos P."/>
            <person name="Vandamme P."/>
            <person name="Eisen J.A."/>
            <person name="Garrity G."/>
            <person name="Hugenholtz P."/>
            <person name="Kyrpides N.C."/>
        </authorList>
    </citation>
    <scope>NUCLEOTIDE SEQUENCE [LARGE SCALE GENOMIC DNA]</scope>
    <source>
        <strain evidence="2 3">CGMCC 1.2546</strain>
    </source>
</reference>
<feature type="chain" id="PRO_5022156303" evidence="1">
    <location>
        <begin position="28"/>
        <end position="433"/>
    </location>
</feature>
<sequence>MPSISKLTSAVAVISLMSLGNPSIAKAEIVGTLTMGIVVDQLFSQLNGTINKAMAEGDYLLARASMEAKDAIEAWRLANTDLINKTFNEVKATTREIFAKADALTVQANDHAANRLETIQQIGENANQIIADIPIIGGKTYITRYGPRIVVGGTGETIVTVKGVSLGEADPQLTIGTTLVPRISLTQQEAQFALSNLSIPVEERTISRQALKFSYKVNSSNVIRYLFGTKEVVDRDLALIVFPKVLGTYDYSTVVKNDVRVEEPFTQNLGQFKARNDRVYKVATPKDGWKWDLEKPLEVLQGHGEAGRCEGKDMNKSSENGISVFARLDEFRSGGNLFGIIKKDGYVSCSLRGTIYKMVSTEGPGPAKKGDIVWHSDLPLDRPDTTVRMTMFVKTFDNRDLTVDGDRSDKLFNAKVSSGLLLVTPKIPDDIAE</sequence>